<reference evidence="3" key="1">
    <citation type="submission" date="2025-08" db="UniProtKB">
        <authorList>
            <consortium name="RefSeq"/>
        </authorList>
    </citation>
    <scope>IDENTIFICATION</scope>
</reference>
<keyword evidence="2" id="KW-1185">Reference proteome</keyword>
<dbReference type="RefSeq" id="XP_072859404.1">
    <property type="nucleotide sequence ID" value="XM_073003303.1"/>
</dbReference>
<organism evidence="2 3">
    <name type="scientific">Pogona vitticeps</name>
    <name type="common">central bearded dragon</name>
    <dbReference type="NCBI Taxonomy" id="103695"/>
    <lineage>
        <taxon>Eukaryota</taxon>
        <taxon>Metazoa</taxon>
        <taxon>Chordata</taxon>
        <taxon>Craniata</taxon>
        <taxon>Vertebrata</taxon>
        <taxon>Euteleostomi</taxon>
        <taxon>Lepidosauria</taxon>
        <taxon>Squamata</taxon>
        <taxon>Bifurcata</taxon>
        <taxon>Unidentata</taxon>
        <taxon>Episquamata</taxon>
        <taxon>Toxicofera</taxon>
        <taxon>Iguania</taxon>
        <taxon>Acrodonta</taxon>
        <taxon>Agamidae</taxon>
        <taxon>Amphibolurinae</taxon>
        <taxon>Pogona</taxon>
    </lineage>
</organism>
<evidence type="ECO:0000313" key="2">
    <source>
        <dbReference type="Proteomes" id="UP001652642"/>
    </source>
</evidence>
<accession>A0ABM5GP23</accession>
<sequence length="531" mass="60919">MEVHPGMSFYNNVHDGTALITKTLESTHDLTPLHIPPGPPISPERYEELRESFQLCKPVLKAGQESEGREPMLPESHRNYEPPYKFHHEHHYYGNTQDAPLRLPDMSENTDRDMNYAKYKSPGTLLVEGRYRPFHPYVHCNTDIRGSSPKNEAAGEPFDINRQTRGWPGEHGAFHVSQFAEGNDWAYNPEVPVAWAPKSTLKPPELDISSRAANMLENVKQALWLSTYKRDFSGRGPMNPLLLDDYDAKLIGRVTGELGKYVELRESFPSGTSQVRPLEGRIARALQGRQRPILDSQQQDSPDVHRPPLRSYREHLVVLKDSEGAKNCGKTSLSSFQHDPNASGLWRRNMYFLPNHIKLHIDYPKESTEDKKLPWNRFQKITDTWKTENLYQRQLAIPPEPEPTVKPADPIYYEDLEPSRLNRYIVWHHPVSLSKPGPPDLCFEKPVEIPDPSLTSHPKAIPTLPSFPKWIPNCGVTQPQTKLLDIQDSFSKSDAIKRLNDLRRGGLRDLRDHDREGKRHTFQGTHAHFLH</sequence>
<proteinExistence type="predicted"/>
<feature type="region of interest" description="Disordered" evidence="1">
    <location>
        <begin position="511"/>
        <end position="531"/>
    </location>
</feature>
<dbReference type="Pfam" id="PF15093">
    <property type="entry name" value="SPMIP4-like"/>
    <property type="match status" value="2"/>
</dbReference>
<dbReference type="GeneID" id="110073195"/>
<evidence type="ECO:0000313" key="3">
    <source>
        <dbReference type="RefSeq" id="XP_072859404.1"/>
    </source>
</evidence>
<name>A0ABM5GP23_9SAUR</name>
<dbReference type="PANTHER" id="PTHR31393:SF2">
    <property type="entry name" value="CHROMOSOME 7 OPEN READING FRAME 31"/>
    <property type="match status" value="1"/>
</dbReference>
<evidence type="ECO:0000256" key="1">
    <source>
        <dbReference type="SAM" id="MobiDB-lite"/>
    </source>
</evidence>
<dbReference type="Proteomes" id="UP001652642">
    <property type="component" value="Chromosome 6"/>
</dbReference>
<dbReference type="PANTHER" id="PTHR31393">
    <property type="entry name" value="C5ORF31"/>
    <property type="match status" value="1"/>
</dbReference>
<protein>
    <submittedName>
        <fullName evidence="3">Sperm-associated microtubule inner protein 4</fullName>
    </submittedName>
</protein>
<gene>
    <name evidence="3" type="primary">SPMIP4</name>
</gene>
<dbReference type="InterPro" id="IPR027886">
    <property type="entry name" value="SPMIP4"/>
</dbReference>